<evidence type="ECO:0000256" key="1">
    <source>
        <dbReference type="SAM" id="Phobius"/>
    </source>
</evidence>
<feature type="transmembrane region" description="Helical" evidence="1">
    <location>
        <begin position="25"/>
        <end position="43"/>
    </location>
</feature>
<dbReference type="eggNOG" id="ENOG502SP43">
    <property type="taxonomic scope" value="Eukaryota"/>
</dbReference>
<evidence type="ECO:0000313" key="3">
    <source>
        <dbReference type="Proteomes" id="UP000019376"/>
    </source>
</evidence>
<dbReference type="AlphaFoldDB" id="S8AHF3"/>
<dbReference type="Proteomes" id="UP000019376">
    <property type="component" value="Unassembled WGS sequence"/>
</dbReference>
<protein>
    <recommendedName>
        <fullName evidence="4">MARVEL domain-containing protein</fullName>
    </recommendedName>
</protein>
<keyword evidence="1" id="KW-0472">Membrane</keyword>
<feature type="transmembrane region" description="Helical" evidence="1">
    <location>
        <begin position="76"/>
        <end position="98"/>
    </location>
</feature>
<sequence length="229" mass="24471">MSSNASTAGSFDESRFLKRTRTVHFVRLGLSVIATAGAIAVIACEAVPLRHHQDTAQWASIGLALWPLNLDVRPTIASLACGCVIAVLNLAYAVVALLPSPHPRIGLLNSYAMTSSFAGFLTALVGVTFTIYRPSASYPSGFSRGETLQSWTCKWKAPGGLGTAPIEFSRDCIATRAGFGLLCTLLGLEILMALAAIAGTLAQRDVSRRREENARIEKLDFAAKQVYQA</sequence>
<dbReference type="OrthoDB" id="3890746at2759"/>
<feature type="transmembrane region" description="Helical" evidence="1">
    <location>
        <begin position="110"/>
        <end position="132"/>
    </location>
</feature>
<dbReference type="EMBL" id="KB644408">
    <property type="protein sequence ID" value="EPS25163.1"/>
    <property type="molecule type" value="Genomic_DNA"/>
</dbReference>
<keyword evidence="1" id="KW-0812">Transmembrane</keyword>
<dbReference type="PhylomeDB" id="S8AHF3"/>
<name>S8AHF3_PENO1</name>
<proteinExistence type="predicted"/>
<feature type="transmembrane region" description="Helical" evidence="1">
    <location>
        <begin position="179"/>
        <end position="202"/>
    </location>
</feature>
<organism evidence="2 3">
    <name type="scientific">Penicillium oxalicum (strain 114-2 / CGMCC 5302)</name>
    <name type="common">Penicillium decumbens</name>
    <dbReference type="NCBI Taxonomy" id="933388"/>
    <lineage>
        <taxon>Eukaryota</taxon>
        <taxon>Fungi</taxon>
        <taxon>Dikarya</taxon>
        <taxon>Ascomycota</taxon>
        <taxon>Pezizomycotina</taxon>
        <taxon>Eurotiomycetes</taxon>
        <taxon>Eurotiomycetidae</taxon>
        <taxon>Eurotiales</taxon>
        <taxon>Aspergillaceae</taxon>
        <taxon>Penicillium</taxon>
    </lineage>
</organism>
<accession>S8AHF3</accession>
<evidence type="ECO:0000313" key="2">
    <source>
        <dbReference type="EMBL" id="EPS25163.1"/>
    </source>
</evidence>
<dbReference type="HOGENOM" id="CLU_082161_0_0_1"/>
<keyword evidence="3" id="KW-1185">Reference proteome</keyword>
<reference evidence="2" key="1">
    <citation type="journal article" date="2013" name="PLoS ONE">
        <title>Genomic and secretomic analyses reveal unique features of the lignocellulolytic enzyme system of Penicillium decumbens.</title>
        <authorList>
            <person name="Liu G."/>
            <person name="Zhang L."/>
            <person name="Wei X."/>
            <person name="Zou G."/>
            <person name="Qin Y."/>
            <person name="Ma L."/>
            <person name="Li J."/>
            <person name="Zheng H."/>
            <person name="Wang S."/>
            <person name="Wang C."/>
            <person name="Xun L."/>
            <person name="Zhao G.-P."/>
            <person name="Zhou Z."/>
            <person name="Qu Y."/>
        </authorList>
    </citation>
    <scope>NUCLEOTIDE SEQUENCE [LARGE SCALE GENOMIC DNA]</scope>
    <source>
        <strain evidence="2">114-2</strain>
    </source>
</reference>
<gene>
    <name evidence="2" type="ORF">PDE_00094</name>
</gene>
<keyword evidence="1" id="KW-1133">Transmembrane helix</keyword>
<evidence type="ECO:0008006" key="4">
    <source>
        <dbReference type="Google" id="ProtNLM"/>
    </source>
</evidence>